<proteinExistence type="predicted"/>
<evidence type="ECO:0000313" key="1">
    <source>
        <dbReference type="EMBL" id="TFK31189.1"/>
    </source>
</evidence>
<keyword evidence="2" id="KW-1185">Reference proteome</keyword>
<organism evidence="1 2">
    <name type="scientific">Crucibulum laeve</name>
    <dbReference type="NCBI Taxonomy" id="68775"/>
    <lineage>
        <taxon>Eukaryota</taxon>
        <taxon>Fungi</taxon>
        <taxon>Dikarya</taxon>
        <taxon>Basidiomycota</taxon>
        <taxon>Agaricomycotina</taxon>
        <taxon>Agaricomycetes</taxon>
        <taxon>Agaricomycetidae</taxon>
        <taxon>Agaricales</taxon>
        <taxon>Agaricineae</taxon>
        <taxon>Nidulariaceae</taxon>
        <taxon>Crucibulum</taxon>
    </lineage>
</organism>
<evidence type="ECO:0000313" key="2">
    <source>
        <dbReference type="Proteomes" id="UP000308652"/>
    </source>
</evidence>
<reference evidence="1 2" key="1">
    <citation type="journal article" date="2019" name="Nat. Ecol. Evol.">
        <title>Megaphylogeny resolves global patterns of mushroom evolution.</title>
        <authorList>
            <person name="Varga T."/>
            <person name="Krizsan K."/>
            <person name="Foldi C."/>
            <person name="Dima B."/>
            <person name="Sanchez-Garcia M."/>
            <person name="Sanchez-Ramirez S."/>
            <person name="Szollosi G.J."/>
            <person name="Szarkandi J.G."/>
            <person name="Papp V."/>
            <person name="Albert L."/>
            <person name="Andreopoulos W."/>
            <person name="Angelini C."/>
            <person name="Antonin V."/>
            <person name="Barry K.W."/>
            <person name="Bougher N.L."/>
            <person name="Buchanan P."/>
            <person name="Buyck B."/>
            <person name="Bense V."/>
            <person name="Catcheside P."/>
            <person name="Chovatia M."/>
            <person name="Cooper J."/>
            <person name="Damon W."/>
            <person name="Desjardin D."/>
            <person name="Finy P."/>
            <person name="Geml J."/>
            <person name="Haridas S."/>
            <person name="Hughes K."/>
            <person name="Justo A."/>
            <person name="Karasinski D."/>
            <person name="Kautmanova I."/>
            <person name="Kiss B."/>
            <person name="Kocsube S."/>
            <person name="Kotiranta H."/>
            <person name="LaButti K.M."/>
            <person name="Lechner B.E."/>
            <person name="Liimatainen K."/>
            <person name="Lipzen A."/>
            <person name="Lukacs Z."/>
            <person name="Mihaltcheva S."/>
            <person name="Morgado L.N."/>
            <person name="Niskanen T."/>
            <person name="Noordeloos M.E."/>
            <person name="Ohm R.A."/>
            <person name="Ortiz-Santana B."/>
            <person name="Ovrebo C."/>
            <person name="Racz N."/>
            <person name="Riley R."/>
            <person name="Savchenko A."/>
            <person name="Shiryaev A."/>
            <person name="Soop K."/>
            <person name="Spirin V."/>
            <person name="Szebenyi C."/>
            <person name="Tomsovsky M."/>
            <person name="Tulloss R.E."/>
            <person name="Uehling J."/>
            <person name="Grigoriev I.V."/>
            <person name="Vagvolgyi C."/>
            <person name="Papp T."/>
            <person name="Martin F.M."/>
            <person name="Miettinen O."/>
            <person name="Hibbett D.S."/>
            <person name="Nagy L.G."/>
        </authorList>
    </citation>
    <scope>NUCLEOTIDE SEQUENCE [LARGE SCALE GENOMIC DNA]</scope>
    <source>
        <strain evidence="1 2">CBS 166.37</strain>
    </source>
</reference>
<dbReference type="AlphaFoldDB" id="A0A5C3LDL7"/>
<accession>A0A5C3LDL7</accession>
<protein>
    <submittedName>
        <fullName evidence="1">Uncharacterized protein</fullName>
    </submittedName>
</protein>
<gene>
    <name evidence="1" type="ORF">BDQ12DRAFT_694453</name>
</gene>
<name>A0A5C3LDL7_9AGAR</name>
<dbReference type="Proteomes" id="UP000308652">
    <property type="component" value="Unassembled WGS sequence"/>
</dbReference>
<sequence>MTTSQTHILTAAPSIKDDVEEPRITMVHAGSTPFPTIELGEEYKSKGYITRTVFVDGNIKFAIEDAVVQPVSSARNSGYGVEFITISLPNNFINYLIQTTESKFYRPITKAGSTWFNLNIVDDFGGFRAIIGGREVKVPMDVLSPGEGVGAVTRMLFNAYTSRPEHGGPSYIRFRLHDAEIMRFVSVSLPSLPPTPSRLPARKRSNSEDLLNLFERPAFGRVIKQEGTNKIKEERVYSPTAVPDCDWFGT</sequence>
<dbReference type="EMBL" id="ML213838">
    <property type="protein sequence ID" value="TFK31189.1"/>
    <property type="molecule type" value="Genomic_DNA"/>
</dbReference>